<evidence type="ECO:0000313" key="1">
    <source>
        <dbReference type="EMBL" id="EAT40245.1"/>
    </source>
</evidence>
<reference evidence="1" key="1">
    <citation type="submission" date="2005-10" db="EMBL/GenBank/DDBJ databases">
        <authorList>
            <person name="Loftus B.J."/>
            <person name="Nene V.M."/>
            <person name="Hannick L.I."/>
            <person name="Bidwell S."/>
            <person name="Haas B."/>
            <person name="Amedeo P."/>
            <person name="Orvis J."/>
            <person name="Wortman J.R."/>
            <person name="White O.R."/>
            <person name="Salzberg S."/>
            <person name="Shumway M."/>
            <person name="Koo H."/>
            <person name="Zhao Y."/>
            <person name="Holmes M."/>
            <person name="Miller J."/>
            <person name="Schatz M."/>
            <person name="Pop M."/>
            <person name="Pai G."/>
            <person name="Utterback T."/>
            <person name="Rogers Y.-H."/>
            <person name="Kravitz S."/>
            <person name="Fraser C.M."/>
        </authorList>
    </citation>
    <scope>NUCLEOTIDE SEQUENCE</scope>
    <source>
        <strain evidence="1">Liverpool</strain>
    </source>
</reference>
<protein>
    <submittedName>
        <fullName evidence="1">AAEL008012-PA</fullName>
    </submittedName>
</protein>
<accession>Q16ZZ5</accession>
<dbReference type="EMBL" id="CH477479">
    <property type="protein sequence ID" value="EAT40245.1"/>
    <property type="molecule type" value="Genomic_DNA"/>
</dbReference>
<evidence type="ECO:0000313" key="2">
    <source>
        <dbReference type="Proteomes" id="UP000682892"/>
    </source>
</evidence>
<sequence>MHVPDRAGCIINRNTKTPTIRRYYHHLWVRNHLESMKMAIRKCHLQSSAVSANALVLTGDRNSQIAIMIFKTVRVAASMHHGNQGKNLVLNISKDQLSTMNASSAVFESYELLLGLSWYSNIPK</sequence>
<dbReference type="Proteomes" id="UP000682892">
    <property type="component" value="Unassembled WGS sequence"/>
</dbReference>
<proteinExistence type="predicted"/>
<dbReference type="HOGENOM" id="CLU_2005773_0_0_1"/>
<dbReference type="AlphaFoldDB" id="Q16ZZ5"/>
<name>Q16ZZ5_AEDAE</name>
<organism evidence="1 2">
    <name type="scientific">Aedes aegypti</name>
    <name type="common">Yellowfever mosquito</name>
    <name type="synonym">Culex aegypti</name>
    <dbReference type="NCBI Taxonomy" id="7159"/>
    <lineage>
        <taxon>Eukaryota</taxon>
        <taxon>Metazoa</taxon>
        <taxon>Ecdysozoa</taxon>
        <taxon>Arthropoda</taxon>
        <taxon>Hexapoda</taxon>
        <taxon>Insecta</taxon>
        <taxon>Pterygota</taxon>
        <taxon>Neoptera</taxon>
        <taxon>Endopterygota</taxon>
        <taxon>Diptera</taxon>
        <taxon>Nematocera</taxon>
        <taxon>Culicoidea</taxon>
        <taxon>Culicidae</taxon>
        <taxon>Culicinae</taxon>
        <taxon>Aedini</taxon>
        <taxon>Aedes</taxon>
        <taxon>Stegomyia</taxon>
    </lineage>
</organism>
<reference evidence="1" key="2">
    <citation type="journal article" date="2007" name="Science">
        <title>Genome sequence of Aedes aegypti, a major arbovirus vector.</title>
        <authorList>
            <person name="Nene V."/>
            <person name="Wortman J.R."/>
            <person name="Lawson D."/>
            <person name="Haas B."/>
            <person name="Kodira C."/>
            <person name="Tu Z.J."/>
            <person name="Loftus B."/>
            <person name="Xi Z."/>
            <person name="Megy K."/>
            <person name="Grabherr M."/>
            <person name="Ren Q."/>
            <person name="Zdobnov E.M."/>
            <person name="Lobo N.F."/>
            <person name="Campbell K.S."/>
            <person name="Brown S.E."/>
            <person name="Bonaldo M.F."/>
            <person name="Zhu J."/>
            <person name="Sinkins S.P."/>
            <person name="Hogenkamp D.G."/>
            <person name="Amedeo P."/>
            <person name="Arensburger P."/>
            <person name="Atkinson P.W."/>
            <person name="Bidwell S."/>
            <person name="Biedler J."/>
            <person name="Birney E."/>
            <person name="Bruggner R.V."/>
            <person name="Costas J."/>
            <person name="Coy M.R."/>
            <person name="Crabtree J."/>
            <person name="Crawford M."/>
            <person name="Debruyn B."/>
            <person name="Decaprio D."/>
            <person name="Eiglmeier K."/>
            <person name="Eisenstadt E."/>
            <person name="El-Dorry H."/>
            <person name="Gelbart W.M."/>
            <person name="Gomes S.L."/>
            <person name="Hammond M."/>
            <person name="Hannick L.I."/>
            <person name="Hogan J.R."/>
            <person name="Holmes M.H."/>
            <person name="Jaffe D."/>
            <person name="Johnston J.S."/>
            <person name="Kennedy R.C."/>
            <person name="Koo H."/>
            <person name="Kravitz S."/>
            <person name="Kriventseva E.V."/>
            <person name="Kulp D."/>
            <person name="Labutti K."/>
            <person name="Lee E."/>
            <person name="Li S."/>
            <person name="Lovin D.D."/>
            <person name="Mao C."/>
            <person name="Mauceli E."/>
            <person name="Menck C.F."/>
            <person name="Miller J.R."/>
            <person name="Montgomery P."/>
            <person name="Mori A."/>
            <person name="Nascimento A.L."/>
            <person name="Naveira H.F."/>
            <person name="Nusbaum C."/>
            <person name="O'leary S."/>
            <person name="Orvis J."/>
            <person name="Pertea M."/>
            <person name="Quesneville H."/>
            <person name="Reidenbach K.R."/>
            <person name="Rogers Y.H."/>
            <person name="Roth C.W."/>
            <person name="Schneider J.R."/>
            <person name="Schatz M."/>
            <person name="Shumway M."/>
            <person name="Stanke M."/>
            <person name="Stinson E.O."/>
            <person name="Tubio J.M."/>
            <person name="Vanzee J.P."/>
            <person name="Verjovski-Almeida S."/>
            <person name="Werner D."/>
            <person name="White O."/>
            <person name="Wyder S."/>
            <person name="Zeng Q."/>
            <person name="Zhao Q."/>
            <person name="Zhao Y."/>
            <person name="Hill C.A."/>
            <person name="Raikhel A.S."/>
            <person name="Soares M.B."/>
            <person name="Knudson D.L."/>
            <person name="Lee N.H."/>
            <person name="Galagan J."/>
            <person name="Salzberg S.L."/>
            <person name="Paulsen I.T."/>
            <person name="Dimopoulos G."/>
            <person name="Collins F.H."/>
            <person name="Birren B."/>
            <person name="Fraser-Liggett C.M."/>
            <person name="Severson D.W."/>
        </authorList>
    </citation>
    <scope>NUCLEOTIDE SEQUENCE [LARGE SCALE GENOMIC DNA]</scope>
    <source>
        <strain evidence="1">Liverpool</strain>
    </source>
</reference>
<reference evidence="1" key="3">
    <citation type="submission" date="2012-09" db="EMBL/GenBank/DDBJ databases">
        <authorList>
            <consortium name="VectorBase"/>
        </authorList>
    </citation>
    <scope>NUCLEOTIDE SEQUENCE</scope>
    <source>
        <strain evidence="1">Liverpool</strain>
    </source>
</reference>
<dbReference type="PaxDb" id="7159-AAEL008012-PA"/>
<gene>
    <name evidence="1" type="ORF">AaeL_AAEL008012</name>
</gene>